<dbReference type="SUPFAM" id="SSF46894">
    <property type="entry name" value="C-terminal effector domain of the bipartite response regulators"/>
    <property type="match status" value="1"/>
</dbReference>
<evidence type="ECO:0000256" key="6">
    <source>
        <dbReference type="ARBA" id="ARBA00023125"/>
    </source>
</evidence>
<evidence type="ECO:0000256" key="9">
    <source>
        <dbReference type="PROSITE-ProRule" id="PRU00169"/>
    </source>
</evidence>
<dbReference type="InterPro" id="IPR001789">
    <property type="entry name" value="Sig_transdc_resp-reg_receiver"/>
</dbReference>
<dbReference type="Pfam" id="PF00486">
    <property type="entry name" value="Trans_reg_C"/>
    <property type="match status" value="1"/>
</dbReference>
<evidence type="ECO:0000256" key="3">
    <source>
        <dbReference type="ARBA" id="ARBA00022553"/>
    </source>
</evidence>
<dbReference type="Gene3D" id="3.40.50.2300">
    <property type="match status" value="1"/>
</dbReference>
<protein>
    <recommendedName>
        <fullName evidence="8">Regulatory protein VirG</fullName>
    </recommendedName>
</protein>
<feature type="domain" description="OmpR/PhoB-type" evidence="12">
    <location>
        <begin position="152"/>
        <end position="252"/>
    </location>
</feature>
<accession>A0A6N6JGN3</accession>
<comment type="subcellular location">
    <subcellularLocation>
        <location evidence="1">Cytoplasm</location>
    </subcellularLocation>
</comment>
<evidence type="ECO:0000256" key="2">
    <source>
        <dbReference type="ARBA" id="ARBA00022490"/>
    </source>
</evidence>
<dbReference type="GO" id="GO:0032993">
    <property type="term" value="C:protein-DNA complex"/>
    <property type="evidence" value="ECO:0007669"/>
    <property type="project" value="TreeGrafter"/>
</dbReference>
<dbReference type="PROSITE" id="PS50110">
    <property type="entry name" value="RESPONSE_REGULATORY"/>
    <property type="match status" value="1"/>
</dbReference>
<dbReference type="FunFam" id="1.10.10.10:FF:000099">
    <property type="entry name" value="Two-component system response regulator TorR"/>
    <property type="match status" value="1"/>
</dbReference>
<dbReference type="SMART" id="SM00862">
    <property type="entry name" value="Trans_reg_C"/>
    <property type="match status" value="1"/>
</dbReference>
<proteinExistence type="predicted"/>
<dbReference type="InterPro" id="IPR011006">
    <property type="entry name" value="CheY-like_superfamily"/>
</dbReference>
<dbReference type="PANTHER" id="PTHR48111">
    <property type="entry name" value="REGULATOR OF RPOS"/>
    <property type="match status" value="1"/>
</dbReference>
<dbReference type="SUPFAM" id="SSF52172">
    <property type="entry name" value="CheY-like"/>
    <property type="match status" value="1"/>
</dbReference>
<evidence type="ECO:0000259" key="12">
    <source>
        <dbReference type="PROSITE" id="PS51755"/>
    </source>
</evidence>
<dbReference type="EMBL" id="BLJE01000002">
    <property type="protein sequence ID" value="GFE65503.1"/>
    <property type="molecule type" value="Genomic_DNA"/>
</dbReference>
<dbReference type="GO" id="GO:0005829">
    <property type="term" value="C:cytosol"/>
    <property type="evidence" value="ECO:0007669"/>
    <property type="project" value="TreeGrafter"/>
</dbReference>
<evidence type="ECO:0000256" key="10">
    <source>
        <dbReference type="PROSITE-ProRule" id="PRU01091"/>
    </source>
</evidence>
<dbReference type="AlphaFoldDB" id="A0A6N6JGN3"/>
<gene>
    <name evidence="13" type="ORF">KIN_25770</name>
</gene>
<evidence type="ECO:0000256" key="4">
    <source>
        <dbReference type="ARBA" id="ARBA00023012"/>
    </source>
</evidence>
<evidence type="ECO:0000313" key="14">
    <source>
        <dbReference type="Proteomes" id="UP000436822"/>
    </source>
</evidence>
<dbReference type="Proteomes" id="UP000436822">
    <property type="component" value="Unassembled WGS sequence"/>
</dbReference>
<keyword evidence="6 10" id="KW-0238">DNA-binding</keyword>
<dbReference type="InterPro" id="IPR016032">
    <property type="entry name" value="Sig_transdc_resp-reg_C-effctor"/>
</dbReference>
<keyword evidence="14" id="KW-1185">Reference proteome</keyword>
<organism evidence="13 14">
    <name type="scientific">Litoreibacter roseus</name>
    <dbReference type="NCBI Taxonomy" id="2601869"/>
    <lineage>
        <taxon>Bacteria</taxon>
        <taxon>Pseudomonadati</taxon>
        <taxon>Pseudomonadota</taxon>
        <taxon>Alphaproteobacteria</taxon>
        <taxon>Rhodobacterales</taxon>
        <taxon>Roseobacteraceae</taxon>
        <taxon>Litoreibacter</taxon>
    </lineage>
</organism>
<dbReference type="GO" id="GO:0006355">
    <property type="term" value="P:regulation of DNA-templated transcription"/>
    <property type="evidence" value="ECO:0007669"/>
    <property type="project" value="InterPro"/>
</dbReference>
<dbReference type="Gene3D" id="1.10.10.10">
    <property type="entry name" value="Winged helix-like DNA-binding domain superfamily/Winged helix DNA-binding domain"/>
    <property type="match status" value="1"/>
</dbReference>
<dbReference type="GO" id="GO:0000976">
    <property type="term" value="F:transcription cis-regulatory region binding"/>
    <property type="evidence" value="ECO:0007669"/>
    <property type="project" value="TreeGrafter"/>
</dbReference>
<dbReference type="Gene3D" id="6.10.250.690">
    <property type="match status" value="1"/>
</dbReference>
<evidence type="ECO:0000256" key="7">
    <source>
        <dbReference type="ARBA" id="ARBA00023163"/>
    </source>
</evidence>
<feature type="DNA-binding region" description="OmpR/PhoB-type" evidence="10">
    <location>
        <begin position="152"/>
        <end position="252"/>
    </location>
</feature>
<dbReference type="PANTHER" id="PTHR48111:SF4">
    <property type="entry name" value="DNA-BINDING DUAL TRANSCRIPTIONAL REGULATOR OMPR"/>
    <property type="match status" value="1"/>
</dbReference>
<evidence type="ECO:0000259" key="11">
    <source>
        <dbReference type="PROSITE" id="PS50110"/>
    </source>
</evidence>
<keyword evidence="4" id="KW-0902">Two-component regulatory system</keyword>
<comment type="caution">
    <text evidence="13">The sequence shown here is derived from an EMBL/GenBank/DDBJ whole genome shotgun (WGS) entry which is preliminary data.</text>
</comment>
<feature type="domain" description="Response regulatory" evidence="11">
    <location>
        <begin position="14"/>
        <end position="127"/>
    </location>
</feature>
<dbReference type="GO" id="GO:0000156">
    <property type="term" value="F:phosphorelay response regulator activity"/>
    <property type="evidence" value="ECO:0007669"/>
    <property type="project" value="TreeGrafter"/>
</dbReference>
<dbReference type="InterPro" id="IPR001867">
    <property type="entry name" value="OmpR/PhoB-type_DNA-bd"/>
</dbReference>
<keyword evidence="2" id="KW-0963">Cytoplasm</keyword>
<name>A0A6N6JGN3_9RHOB</name>
<dbReference type="CDD" id="cd00383">
    <property type="entry name" value="trans_reg_C"/>
    <property type="match status" value="1"/>
</dbReference>
<dbReference type="InterPro" id="IPR036388">
    <property type="entry name" value="WH-like_DNA-bd_sf"/>
</dbReference>
<dbReference type="SMART" id="SM00448">
    <property type="entry name" value="REC"/>
    <property type="match status" value="1"/>
</dbReference>
<keyword evidence="5" id="KW-0805">Transcription regulation</keyword>
<sequence length="267" mass="29663">MGLLPGTPDMNCQTILVIEDEARIRALLRNVMEDEGYAVLEAENARQAIDIIKTSEVSLITLDIHLGPDDGLELAKDIQRISEAPIIMVTGKDDIIDRVVGLELGADDYITKPFHLREVLARIRTVLRRAEGRVPGYSEAPPDPMPDQADNSAQYSFDGLKAVPDRLELLDRTGAECDLTSGDFKLLSVFLARPKRVLSRDQLMDLTGGHEWSPLDRTIDNQIARLRKKIERDPSDPKLIKTVRGVGYTFTCDVRRVQSSASSVKSA</sequence>
<evidence type="ECO:0000256" key="1">
    <source>
        <dbReference type="ARBA" id="ARBA00004496"/>
    </source>
</evidence>
<evidence type="ECO:0000256" key="5">
    <source>
        <dbReference type="ARBA" id="ARBA00023015"/>
    </source>
</evidence>
<dbReference type="Pfam" id="PF00072">
    <property type="entry name" value="Response_reg"/>
    <property type="match status" value="1"/>
</dbReference>
<feature type="modified residue" description="4-aspartylphosphate" evidence="9">
    <location>
        <position position="63"/>
    </location>
</feature>
<keyword evidence="7" id="KW-0804">Transcription</keyword>
<keyword evidence="3 9" id="KW-0597">Phosphoprotein</keyword>
<evidence type="ECO:0000256" key="8">
    <source>
        <dbReference type="ARBA" id="ARBA00067337"/>
    </source>
</evidence>
<evidence type="ECO:0000313" key="13">
    <source>
        <dbReference type="EMBL" id="GFE65503.1"/>
    </source>
</evidence>
<dbReference type="PROSITE" id="PS51755">
    <property type="entry name" value="OMPR_PHOB"/>
    <property type="match status" value="1"/>
</dbReference>
<reference evidence="13 14" key="1">
    <citation type="submission" date="2019-12" db="EMBL/GenBank/DDBJ databases">
        <title>Litoreibacter badius sp. nov., a novel bacteriochlorophyll a-containing bacterium in the genus Litoreibacter.</title>
        <authorList>
            <person name="Kanamuro M."/>
            <person name="Takabe Y."/>
            <person name="Mori K."/>
            <person name="Takaichi S."/>
            <person name="Hanada S."/>
        </authorList>
    </citation>
    <scope>NUCLEOTIDE SEQUENCE [LARGE SCALE GENOMIC DNA]</scope>
    <source>
        <strain evidence="13 14">K6</strain>
    </source>
</reference>
<dbReference type="InterPro" id="IPR039420">
    <property type="entry name" value="WalR-like"/>
</dbReference>